<dbReference type="Gene3D" id="2.60.120.260">
    <property type="entry name" value="Galactose-binding domain-like"/>
    <property type="match status" value="1"/>
</dbReference>
<evidence type="ECO:0000256" key="4">
    <source>
        <dbReference type="ARBA" id="ARBA00022723"/>
    </source>
</evidence>
<dbReference type="OrthoDB" id="547680at2759"/>
<name>A0A3N0Y2R7_ANAGA</name>
<dbReference type="GO" id="GO:0046872">
    <property type="term" value="F:metal ion binding"/>
    <property type="evidence" value="ECO:0007669"/>
    <property type="project" value="UniProtKB-KW"/>
</dbReference>
<reference evidence="9" key="1">
    <citation type="submission" date="2018-10" db="EMBL/GenBank/DDBJ databases">
        <title>Genome assembly for a Yunnan-Guizhou Plateau 3E fish, Anabarilius grahami (Regan), and its evolutionary and genetic applications.</title>
        <authorList>
            <person name="Jiang W."/>
        </authorList>
    </citation>
    <scope>NUCLEOTIDE SEQUENCE [LARGE SCALE GENOMIC DNA]</scope>
    <source>
        <strain evidence="9">AG-KIZ</strain>
        <tissue evidence="9">Muscle</tissue>
    </source>
</reference>
<keyword evidence="10" id="KW-1185">Reference proteome</keyword>
<dbReference type="Proteomes" id="UP000281406">
    <property type="component" value="Unassembled WGS sequence"/>
</dbReference>
<dbReference type="Pfam" id="PF22633">
    <property type="entry name" value="F5_F8_type_C_2"/>
    <property type="match status" value="1"/>
</dbReference>
<comment type="function">
    <text evidence="1">Acts as a defensive agent. Recognizes blood group fucosylated oligosaccharides including A, B, H and Lewis B-type antigens. Does not recognize Lewis A antigen and has low affinity for monovalent haptens.</text>
</comment>
<gene>
    <name evidence="9" type="ORF">DPX16_0868</name>
</gene>
<evidence type="ECO:0000259" key="8">
    <source>
        <dbReference type="SMART" id="SM00607"/>
    </source>
</evidence>
<proteinExistence type="inferred from homology"/>
<dbReference type="GO" id="GO:0001868">
    <property type="term" value="P:regulation of complement activation, lectin pathway"/>
    <property type="evidence" value="ECO:0007669"/>
    <property type="project" value="UniProtKB-ARBA"/>
</dbReference>
<protein>
    <submittedName>
        <fullName evidence="9">Fucolectin</fullName>
    </submittedName>
</protein>
<dbReference type="PANTHER" id="PTHR45713:SF11">
    <property type="entry name" value="FUCOLECTIN TACHYLECTIN-4 PENTRAXIN-1 DOMAIN-CONTAINING PROTEIN"/>
    <property type="match status" value="1"/>
</dbReference>
<keyword evidence="4" id="KW-0479">Metal-binding</keyword>
<evidence type="ECO:0000256" key="6">
    <source>
        <dbReference type="ARBA" id="ARBA00022837"/>
    </source>
</evidence>
<keyword evidence="6" id="KW-0106">Calcium</keyword>
<organism evidence="9 10">
    <name type="scientific">Anabarilius grahami</name>
    <name type="common">Kanglang fish</name>
    <name type="synonym">Barilius grahami</name>
    <dbReference type="NCBI Taxonomy" id="495550"/>
    <lineage>
        <taxon>Eukaryota</taxon>
        <taxon>Metazoa</taxon>
        <taxon>Chordata</taxon>
        <taxon>Craniata</taxon>
        <taxon>Vertebrata</taxon>
        <taxon>Euteleostomi</taxon>
        <taxon>Actinopterygii</taxon>
        <taxon>Neopterygii</taxon>
        <taxon>Teleostei</taxon>
        <taxon>Ostariophysi</taxon>
        <taxon>Cypriniformes</taxon>
        <taxon>Xenocyprididae</taxon>
        <taxon>Xenocypridinae</taxon>
        <taxon>Xenocypridinae incertae sedis</taxon>
        <taxon>Anabarilius</taxon>
    </lineage>
</organism>
<keyword evidence="5" id="KW-0430">Lectin</keyword>
<comment type="caution">
    <text evidence="9">The sequence shown here is derived from an EMBL/GenBank/DDBJ whole genome shotgun (WGS) entry which is preliminary data.</text>
</comment>
<comment type="subunit">
    <text evidence="3">Homotrimer.</text>
</comment>
<comment type="similarity">
    <text evidence="2">Belongs to the fucolectin family.</text>
</comment>
<evidence type="ECO:0000256" key="3">
    <source>
        <dbReference type="ARBA" id="ARBA00011233"/>
    </source>
</evidence>
<accession>A0A3N0Y2R7</accession>
<dbReference type="InterPro" id="IPR006585">
    <property type="entry name" value="FTP1"/>
</dbReference>
<dbReference type="SMART" id="SM00607">
    <property type="entry name" value="FTP"/>
    <property type="match status" value="1"/>
</dbReference>
<dbReference type="PANTHER" id="PTHR45713">
    <property type="entry name" value="FTP DOMAIN-CONTAINING PROTEIN"/>
    <property type="match status" value="1"/>
</dbReference>
<dbReference type="InterPro" id="IPR008979">
    <property type="entry name" value="Galactose-bd-like_sf"/>
</dbReference>
<dbReference type="GO" id="GO:0042806">
    <property type="term" value="F:fucose binding"/>
    <property type="evidence" value="ECO:0007669"/>
    <property type="project" value="UniProtKB-ARBA"/>
</dbReference>
<dbReference type="EMBL" id="RJVU01053588">
    <property type="protein sequence ID" value="ROL29811.1"/>
    <property type="molecule type" value="Genomic_DNA"/>
</dbReference>
<evidence type="ECO:0000256" key="7">
    <source>
        <dbReference type="ARBA" id="ARBA00023157"/>
    </source>
</evidence>
<dbReference type="SUPFAM" id="SSF49785">
    <property type="entry name" value="Galactose-binding domain-like"/>
    <property type="match status" value="1"/>
</dbReference>
<evidence type="ECO:0000256" key="2">
    <source>
        <dbReference type="ARBA" id="ARBA00010147"/>
    </source>
</evidence>
<dbReference type="AlphaFoldDB" id="A0A3N0Y2R7"/>
<keyword evidence="7" id="KW-1015">Disulfide bond</keyword>
<sequence>MAVDGTATQSSTYMVPSENWSAENAIDGNHDLQQLYTGCSSTPGETNPWWRLDLRHIYQVSKVVVTNRLDCCAQPINGAEIRIGNSLENNGNNNPICAVIPAIPAGESYNYSCDGMEGRYVNLIIPGDMKVEVYGEGKTSSYFFQQETVRRFNEHNVNQLIYLHV</sequence>
<evidence type="ECO:0000256" key="1">
    <source>
        <dbReference type="ARBA" id="ARBA00002219"/>
    </source>
</evidence>
<feature type="domain" description="Fucolectin tachylectin-4 pentraxin-1" evidence="8">
    <location>
        <begin position="2"/>
        <end position="142"/>
    </location>
</feature>
<evidence type="ECO:0000313" key="9">
    <source>
        <dbReference type="EMBL" id="ROL29811.1"/>
    </source>
</evidence>
<evidence type="ECO:0000313" key="10">
    <source>
        <dbReference type="Proteomes" id="UP000281406"/>
    </source>
</evidence>
<dbReference type="GO" id="GO:0010185">
    <property type="term" value="P:regulation of cellular defense response"/>
    <property type="evidence" value="ECO:0007669"/>
    <property type="project" value="UniProtKB-ARBA"/>
</dbReference>
<dbReference type="InterPro" id="IPR051941">
    <property type="entry name" value="BG_Antigen-Binding_Lectin"/>
</dbReference>
<evidence type="ECO:0000256" key="5">
    <source>
        <dbReference type="ARBA" id="ARBA00022734"/>
    </source>
</evidence>